<name>A0A917BNF1_9ACTN</name>
<comment type="caution">
    <text evidence="2">The sequence shown here is derived from an EMBL/GenBank/DDBJ whole genome shotgun (WGS) entry which is preliminary data.</text>
</comment>
<evidence type="ECO:0000313" key="3">
    <source>
        <dbReference type="Proteomes" id="UP000649179"/>
    </source>
</evidence>
<evidence type="ECO:0000313" key="2">
    <source>
        <dbReference type="EMBL" id="GGF52907.1"/>
    </source>
</evidence>
<feature type="domain" description="NAD(P)-binding" evidence="1">
    <location>
        <begin position="8"/>
        <end position="201"/>
    </location>
</feature>
<dbReference type="PANTHER" id="PTHR43355">
    <property type="entry name" value="FLAVIN REDUCTASE (NADPH)"/>
    <property type="match status" value="1"/>
</dbReference>
<dbReference type="Gene3D" id="3.40.50.720">
    <property type="entry name" value="NAD(P)-binding Rossmann-like Domain"/>
    <property type="match status" value="1"/>
</dbReference>
<dbReference type="EMBL" id="BMKQ01000001">
    <property type="protein sequence ID" value="GGF52907.1"/>
    <property type="molecule type" value="Genomic_DNA"/>
</dbReference>
<keyword evidence="3" id="KW-1185">Reference proteome</keyword>
<gene>
    <name evidence="2" type="ORF">GCM10011519_28570</name>
</gene>
<dbReference type="InterPro" id="IPR051606">
    <property type="entry name" value="Polyketide_Oxido-like"/>
</dbReference>
<protein>
    <submittedName>
        <fullName evidence="2">NAD-dependent epimerase</fullName>
    </submittedName>
</protein>
<dbReference type="SUPFAM" id="SSF51735">
    <property type="entry name" value="NAD(P)-binding Rossmann-fold domains"/>
    <property type="match status" value="1"/>
</dbReference>
<reference evidence="2" key="1">
    <citation type="journal article" date="2014" name="Int. J. Syst. Evol. Microbiol.">
        <title>Complete genome sequence of Corynebacterium casei LMG S-19264T (=DSM 44701T), isolated from a smear-ripened cheese.</title>
        <authorList>
            <consortium name="US DOE Joint Genome Institute (JGI-PGF)"/>
            <person name="Walter F."/>
            <person name="Albersmeier A."/>
            <person name="Kalinowski J."/>
            <person name="Ruckert C."/>
        </authorList>
    </citation>
    <scope>NUCLEOTIDE SEQUENCE</scope>
    <source>
        <strain evidence="2">CGMCC 1.16067</strain>
    </source>
</reference>
<dbReference type="RefSeq" id="WP_188780379.1">
    <property type="nucleotide sequence ID" value="NZ_BMKQ01000001.1"/>
</dbReference>
<dbReference type="InterPro" id="IPR036291">
    <property type="entry name" value="NAD(P)-bd_dom_sf"/>
</dbReference>
<organism evidence="2 3">
    <name type="scientific">Marmoricola endophyticus</name>
    <dbReference type="NCBI Taxonomy" id="2040280"/>
    <lineage>
        <taxon>Bacteria</taxon>
        <taxon>Bacillati</taxon>
        <taxon>Actinomycetota</taxon>
        <taxon>Actinomycetes</taxon>
        <taxon>Propionibacteriales</taxon>
        <taxon>Nocardioidaceae</taxon>
        <taxon>Marmoricola</taxon>
    </lineage>
</organism>
<proteinExistence type="predicted"/>
<dbReference type="PANTHER" id="PTHR43355:SF2">
    <property type="entry name" value="FLAVIN REDUCTASE (NADPH)"/>
    <property type="match status" value="1"/>
</dbReference>
<reference evidence="2" key="2">
    <citation type="submission" date="2020-09" db="EMBL/GenBank/DDBJ databases">
        <authorList>
            <person name="Sun Q."/>
            <person name="Zhou Y."/>
        </authorList>
    </citation>
    <scope>NUCLEOTIDE SEQUENCE</scope>
    <source>
        <strain evidence="2">CGMCC 1.16067</strain>
    </source>
</reference>
<dbReference type="GO" id="GO:0016646">
    <property type="term" value="F:oxidoreductase activity, acting on the CH-NH group of donors, NAD or NADP as acceptor"/>
    <property type="evidence" value="ECO:0007669"/>
    <property type="project" value="TreeGrafter"/>
</dbReference>
<dbReference type="Pfam" id="PF13460">
    <property type="entry name" value="NAD_binding_10"/>
    <property type="match status" value="1"/>
</dbReference>
<dbReference type="AlphaFoldDB" id="A0A917BNF1"/>
<accession>A0A917BNF1</accession>
<evidence type="ECO:0000259" key="1">
    <source>
        <dbReference type="Pfam" id="PF13460"/>
    </source>
</evidence>
<sequence>MSRLTVIGATGYAGSAIAAQAAARGHQVTGLSRTTPSTPVAGVTYVQGDATNRETLASVVEGADVVVAALAPRGPLAATFREVNRTLAGLADAAGARLVVVGGYTSLRPAPGADRFVSDVSEVPEAIREEVLAGAALVLEDLPATPESLDWLFVSPPLGFGAHAPTAILGRYELGDEVAVEPTTGGVISAEDYALGVVDLIEAGGRPRRQVNLGNPA</sequence>
<dbReference type="Proteomes" id="UP000649179">
    <property type="component" value="Unassembled WGS sequence"/>
</dbReference>
<dbReference type="InterPro" id="IPR016040">
    <property type="entry name" value="NAD(P)-bd_dom"/>
</dbReference>